<evidence type="ECO:0008006" key="2">
    <source>
        <dbReference type="Google" id="ProtNLM"/>
    </source>
</evidence>
<dbReference type="SUPFAM" id="SSF88723">
    <property type="entry name" value="PIN domain-like"/>
    <property type="match status" value="1"/>
</dbReference>
<organism evidence="1">
    <name type="scientific">uncultured Desulfobacterium sp</name>
    <dbReference type="NCBI Taxonomy" id="201089"/>
    <lineage>
        <taxon>Bacteria</taxon>
        <taxon>Pseudomonadati</taxon>
        <taxon>Thermodesulfobacteriota</taxon>
        <taxon>Desulfobacteria</taxon>
        <taxon>Desulfobacterales</taxon>
        <taxon>Desulfobacteriaceae</taxon>
        <taxon>Desulfobacterium</taxon>
        <taxon>environmental samples</taxon>
    </lineage>
</organism>
<gene>
    <name evidence="1" type="ORF">N47_H24730</name>
</gene>
<evidence type="ECO:0000313" key="1">
    <source>
        <dbReference type="EMBL" id="CBX27651.1"/>
    </source>
</evidence>
<dbReference type="InterPro" id="IPR029060">
    <property type="entry name" value="PIN-like_dom_sf"/>
</dbReference>
<dbReference type="EMBL" id="FR695866">
    <property type="protein sequence ID" value="CBX27651.1"/>
    <property type="molecule type" value="Genomic_DNA"/>
</dbReference>
<accession>E1YAQ7</accession>
<protein>
    <recommendedName>
        <fullName evidence="2">PIN domain-containing protein</fullName>
    </recommendedName>
</protein>
<dbReference type="AlphaFoldDB" id="E1YAQ7"/>
<sequence length="70" mass="8112">MRPDSNCWKFLKGRFFQPERLSSNTKKGEKTAPLPDFFIGAHAEILNIDLLTRDVSRYKPYFPTVKLIAP</sequence>
<proteinExistence type="predicted"/>
<reference evidence="1" key="1">
    <citation type="journal article" date="2011" name="Environ. Microbiol.">
        <title>Genomic insights into the metabolic potential of the polycyclic aromatic hydrocarbon degrading sulfate-reducing Deltaproteobacterium N47.</title>
        <authorList>
            <person name="Bergmann F."/>
            <person name="Selesi D."/>
            <person name="Weinmaier T."/>
            <person name="Tischler P."/>
            <person name="Rattei T."/>
            <person name="Meckenstock R.U."/>
        </authorList>
    </citation>
    <scope>NUCLEOTIDE SEQUENCE</scope>
</reference>
<name>E1YAQ7_9BACT</name>